<dbReference type="STRING" id="7574.A0A1S3ILS3"/>
<dbReference type="Pfam" id="PF13833">
    <property type="entry name" value="EF-hand_8"/>
    <property type="match status" value="1"/>
</dbReference>
<dbReference type="OrthoDB" id="120976at2759"/>
<keyword evidence="3" id="KW-1185">Reference proteome</keyword>
<evidence type="ECO:0000259" key="2">
    <source>
        <dbReference type="PROSITE" id="PS50222"/>
    </source>
</evidence>
<dbReference type="Proteomes" id="UP000085678">
    <property type="component" value="Unplaced"/>
</dbReference>
<dbReference type="PROSITE" id="PS50222">
    <property type="entry name" value="EF_HAND_2"/>
    <property type="match status" value="2"/>
</dbReference>
<dbReference type="GeneID" id="106165375"/>
<gene>
    <name evidence="4" type="primary">LOC106165375</name>
</gene>
<name>A0A1S3ILS3_LINAN</name>
<dbReference type="GO" id="GO:0005509">
    <property type="term" value="F:calcium ion binding"/>
    <property type="evidence" value="ECO:0007669"/>
    <property type="project" value="InterPro"/>
</dbReference>
<reference evidence="4" key="1">
    <citation type="submission" date="2025-08" db="UniProtKB">
        <authorList>
            <consortium name="RefSeq"/>
        </authorList>
    </citation>
    <scope>IDENTIFICATION</scope>
    <source>
        <tissue evidence="4">Gonads</tissue>
    </source>
</reference>
<dbReference type="CDD" id="cd00051">
    <property type="entry name" value="EFh"/>
    <property type="match status" value="1"/>
</dbReference>
<dbReference type="InterPro" id="IPR002048">
    <property type="entry name" value="EF_hand_dom"/>
</dbReference>
<proteinExistence type="predicted"/>
<accession>A0A1S3ILS3</accession>
<dbReference type="KEGG" id="lak:106165375"/>
<organism evidence="3 4">
    <name type="scientific">Lingula anatina</name>
    <name type="common">Brachiopod</name>
    <name type="synonym">Lingula unguis</name>
    <dbReference type="NCBI Taxonomy" id="7574"/>
    <lineage>
        <taxon>Eukaryota</taxon>
        <taxon>Metazoa</taxon>
        <taxon>Spiralia</taxon>
        <taxon>Lophotrochozoa</taxon>
        <taxon>Brachiopoda</taxon>
        <taxon>Linguliformea</taxon>
        <taxon>Lingulata</taxon>
        <taxon>Lingulida</taxon>
        <taxon>Linguloidea</taxon>
        <taxon>Lingulidae</taxon>
        <taxon>Lingula</taxon>
    </lineage>
</organism>
<dbReference type="Pfam" id="PF13202">
    <property type="entry name" value="EF-hand_5"/>
    <property type="match status" value="1"/>
</dbReference>
<dbReference type="SMART" id="SM00054">
    <property type="entry name" value="EFh"/>
    <property type="match status" value="2"/>
</dbReference>
<protein>
    <submittedName>
        <fullName evidence="4">Sarcoplasmic calcium-binding protein isoform X1</fullName>
    </submittedName>
</protein>
<dbReference type="PROSITE" id="PS00018">
    <property type="entry name" value="EF_HAND_1"/>
    <property type="match status" value="2"/>
</dbReference>
<evidence type="ECO:0000256" key="1">
    <source>
        <dbReference type="ARBA" id="ARBA00022837"/>
    </source>
</evidence>
<dbReference type="SUPFAM" id="SSF47473">
    <property type="entry name" value="EF-hand"/>
    <property type="match status" value="1"/>
</dbReference>
<dbReference type="InterPro" id="IPR018247">
    <property type="entry name" value="EF_Hand_1_Ca_BS"/>
</dbReference>
<feature type="domain" description="EF-hand" evidence="2">
    <location>
        <begin position="75"/>
        <end position="110"/>
    </location>
</feature>
<dbReference type="InParanoid" id="A0A1S3ILS3"/>
<dbReference type="AlphaFoldDB" id="A0A1S3ILS3"/>
<evidence type="ECO:0000313" key="4">
    <source>
        <dbReference type="RefSeq" id="XP_013399033.1"/>
    </source>
</evidence>
<dbReference type="RefSeq" id="XP_013399033.1">
    <property type="nucleotide sequence ID" value="XM_013543579.1"/>
</dbReference>
<feature type="domain" description="EF-hand" evidence="2">
    <location>
        <begin position="200"/>
        <end position="235"/>
    </location>
</feature>
<sequence>MMLKMAKVAQLCRDYLRITQSFPVLARNIQSLKSEVNGPLLRFVTGFQPVRAFTNKVLRLKKMPIDYPAVTGSEHWRRKSRTIFKCLDSNADGYLTKEDYVSSAKRATEYLNLDDEQAERILNIRLNFWKLLAQDSSDDESFRVSEAGYVQSCISVVNQSTFRLEFYPKLLSMEYDAKDFDGDGLLSQKEFAANFYSLRIPVENAKRAFDSIDSNRDGIISFEEYALGYTEFTFTEEPNNKYNEFFGPLVD</sequence>
<dbReference type="Gene3D" id="1.10.238.10">
    <property type="entry name" value="EF-hand"/>
    <property type="match status" value="1"/>
</dbReference>
<dbReference type="InterPro" id="IPR011992">
    <property type="entry name" value="EF-hand-dom_pair"/>
</dbReference>
<keyword evidence="1" id="KW-0106">Calcium</keyword>
<evidence type="ECO:0000313" key="3">
    <source>
        <dbReference type="Proteomes" id="UP000085678"/>
    </source>
</evidence>